<dbReference type="GO" id="GO:0016020">
    <property type="term" value="C:membrane"/>
    <property type="evidence" value="ECO:0007669"/>
    <property type="project" value="InterPro"/>
</dbReference>
<feature type="chain" id="PRO_5014910900" description="VacJ family lipoprotein" evidence="3">
    <location>
        <begin position="20"/>
        <end position="238"/>
    </location>
</feature>
<evidence type="ECO:0000313" key="5">
    <source>
        <dbReference type="Proteomes" id="UP000233350"/>
    </source>
</evidence>
<organism evidence="4 5">
    <name type="scientific">Helicobacter winghamensis</name>
    <dbReference type="NCBI Taxonomy" id="157268"/>
    <lineage>
        <taxon>Bacteria</taxon>
        <taxon>Pseudomonadati</taxon>
        <taxon>Campylobacterota</taxon>
        <taxon>Epsilonproteobacteria</taxon>
        <taxon>Campylobacterales</taxon>
        <taxon>Helicobacteraceae</taxon>
        <taxon>Helicobacter</taxon>
    </lineage>
</organism>
<keyword evidence="2 3" id="KW-0732">Signal</keyword>
<name>A0A2N3PIY0_9HELI</name>
<sequence>MFKGLILGILLTFSISVYAQDSADFLQDFEQEYSIKKSNDPLYDYNHFIHRVNWGFYDYALNPLLNTYNKAIPLGYRYGIYNFFENLTSPLRFLAHLLAFQPKEAMDELGRFALNSSAGILGLFDVASQNGLYSHKIDFGVTFGKWGIGSGAYLVLPILGPSSIRDTIAIPLNALANPTTYLNPTSLSVASSAFKEFNYIAYHKDTIDSLRQGAIGDDYILMRAAYFQRRNELIKGDL</sequence>
<dbReference type="PANTHER" id="PTHR30035">
    <property type="entry name" value="LIPOPROTEIN VACJ-RELATED"/>
    <property type="match status" value="1"/>
</dbReference>
<proteinExistence type="inferred from homology"/>
<dbReference type="PRINTS" id="PR01805">
    <property type="entry name" value="VACJLIPOPROT"/>
</dbReference>
<dbReference type="STRING" id="556267.HWAG_00124"/>
<dbReference type="Pfam" id="PF04333">
    <property type="entry name" value="MlaA"/>
    <property type="match status" value="1"/>
</dbReference>
<evidence type="ECO:0000256" key="3">
    <source>
        <dbReference type="SAM" id="SignalP"/>
    </source>
</evidence>
<dbReference type="GO" id="GO:0120010">
    <property type="term" value="P:intermembrane phospholipid transfer"/>
    <property type="evidence" value="ECO:0007669"/>
    <property type="project" value="TreeGrafter"/>
</dbReference>
<comment type="similarity">
    <text evidence="1">Belongs to the MlaA family.</text>
</comment>
<dbReference type="RefSeq" id="WP_006801816.1">
    <property type="nucleotide sequence ID" value="NZ_CABKOI010000021.1"/>
</dbReference>
<evidence type="ECO:0000313" key="4">
    <source>
        <dbReference type="EMBL" id="PKT80881.1"/>
    </source>
</evidence>
<comment type="caution">
    <text evidence="4">The sequence shown here is derived from an EMBL/GenBank/DDBJ whole genome shotgun (WGS) entry which is preliminary data.</text>
</comment>
<dbReference type="PANTHER" id="PTHR30035:SF3">
    <property type="entry name" value="INTERMEMBRANE PHOSPHOLIPID TRANSPORT SYSTEM LIPOPROTEIN MLAA"/>
    <property type="match status" value="1"/>
</dbReference>
<dbReference type="OrthoDB" id="9785326at2"/>
<dbReference type="AlphaFoldDB" id="A0A2N3PIY0"/>
<accession>A0A2N3PIY0</accession>
<feature type="signal peptide" evidence="3">
    <location>
        <begin position="1"/>
        <end position="19"/>
    </location>
</feature>
<evidence type="ECO:0000256" key="2">
    <source>
        <dbReference type="ARBA" id="ARBA00022729"/>
    </source>
</evidence>
<gene>
    <name evidence="4" type="ORF">BCM31_02675</name>
</gene>
<reference evidence="4 5" key="1">
    <citation type="submission" date="2016-07" db="EMBL/GenBank/DDBJ databases">
        <title>Detection of Helicobacter winghamensis from caecal content of red fox (Vulpes vulpes).</title>
        <authorList>
            <person name="Zanoni R.G."/>
            <person name="Florio D."/>
            <person name="Caffara M."/>
            <person name="Renzi M."/>
            <person name="Parisi A."/>
            <person name="Pasquali F."/>
            <person name="Manfreda G."/>
        </authorList>
    </citation>
    <scope>NUCLEOTIDE SEQUENCE [LARGE SCALE GENOMIC DNA]</scope>
    <source>
        <strain evidence="4 5">295_13</strain>
    </source>
</reference>
<dbReference type="EMBL" id="MBPK01000040">
    <property type="protein sequence ID" value="PKT80881.1"/>
    <property type="molecule type" value="Genomic_DNA"/>
</dbReference>
<dbReference type="GeneID" id="97289575"/>
<dbReference type="Proteomes" id="UP000233350">
    <property type="component" value="Unassembled WGS sequence"/>
</dbReference>
<protein>
    <recommendedName>
        <fullName evidence="6">VacJ family lipoprotein</fullName>
    </recommendedName>
</protein>
<dbReference type="InterPro" id="IPR007428">
    <property type="entry name" value="MlaA"/>
</dbReference>
<keyword evidence="5" id="KW-1185">Reference proteome</keyword>
<evidence type="ECO:0000256" key="1">
    <source>
        <dbReference type="ARBA" id="ARBA00010634"/>
    </source>
</evidence>
<evidence type="ECO:0008006" key="6">
    <source>
        <dbReference type="Google" id="ProtNLM"/>
    </source>
</evidence>